<protein>
    <recommendedName>
        <fullName evidence="3">YecH family protein</fullName>
    </recommendedName>
</protein>
<dbReference type="Pfam" id="PF10678">
    <property type="entry name" value="DUF2492"/>
    <property type="match status" value="1"/>
</dbReference>
<dbReference type="InterPro" id="IPR019620">
    <property type="entry name" value="Metal-bd_prot_put"/>
</dbReference>
<evidence type="ECO:0000313" key="2">
    <source>
        <dbReference type="Proteomes" id="UP001058124"/>
    </source>
</evidence>
<sequence>MSSIHGHQVLEMMIASNEAYSTESLIAAIDARFGQGARFHTCSKQDLTAAELVGFLAQKGKFVPVDEGFTTRPEKICNH</sequence>
<dbReference type="RefSeq" id="WP_027274438.1">
    <property type="nucleotide sequence ID" value="NZ_BRLH01000004.1"/>
</dbReference>
<dbReference type="Proteomes" id="UP001058124">
    <property type="component" value="Unassembled WGS sequence"/>
</dbReference>
<evidence type="ECO:0000313" key="1">
    <source>
        <dbReference type="EMBL" id="GKX56029.1"/>
    </source>
</evidence>
<dbReference type="EMBL" id="BRLH01000004">
    <property type="protein sequence ID" value="GKX56029.1"/>
    <property type="molecule type" value="Genomic_DNA"/>
</dbReference>
<accession>A0AAV5N4J2</accession>
<dbReference type="AlphaFoldDB" id="A0AAV5N4J2"/>
<organism evidence="1 2">
    <name type="scientific">Leminorella grimontii</name>
    <dbReference type="NCBI Taxonomy" id="82981"/>
    <lineage>
        <taxon>Bacteria</taxon>
        <taxon>Pseudomonadati</taxon>
        <taxon>Pseudomonadota</taxon>
        <taxon>Gammaproteobacteria</taxon>
        <taxon>Enterobacterales</taxon>
        <taxon>Budviciaceae</taxon>
        <taxon>Leminorella</taxon>
    </lineage>
</organism>
<reference evidence="1" key="1">
    <citation type="submission" date="2022-06" db="EMBL/GenBank/DDBJ databases">
        <title>Draft genome sequences of Leminorella grimontii str. JCM5902.</title>
        <authorList>
            <person name="Wakabayashi Y."/>
            <person name="Kojima K."/>
        </authorList>
    </citation>
    <scope>NUCLEOTIDE SEQUENCE</scope>
    <source>
        <strain evidence="1">JCM 5902</strain>
    </source>
</reference>
<dbReference type="NCBIfam" id="TIGR03853">
    <property type="entry name" value="matur_matur"/>
    <property type="match status" value="1"/>
</dbReference>
<comment type="caution">
    <text evidence="1">The sequence shown here is derived from an EMBL/GenBank/DDBJ whole genome shotgun (WGS) entry which is preliminary data.</text>
</comment>
<evidence type="ECO:0008006" key="3">
    <source>
        <dbReference type="Google" id="ProtNLM"/>
    </source>
</evidence>
<keyword evidence="2" id="KW-1185">Reference proteome</keyword>
<gene>
    <name evidence="1" type="ORF">SOASR030_21410</name>
</gene>
<name>A0AAV5N4J2_9GAMM</name>
<proteinExistence type="predicted"/>